<evidence type="ECO:0000256" key="1">
    <source>
        <dbReference type="ARBA" id="ARBA00003825"/>
    </source>
</evidence>
<dbReference type="eggNOG" id="KOG4074">
    <property type="taxonomic scope" value="Eukaryota"/>
</dbReference>
<keyword evidence="20" id="KW-0318">Glutathionylation</keyword>
<keyword evidence="11" id="KW-0630">Potassium</keyword>
<accession>G3HYL9</accession>
<keyword evidence="19" id="KW-0739">Sodium transport</keyword>
<dbReference type="PaxDb" id="10029-XP_007612195.1"/>
<evidence type="ECO:0000256" key="10">
    <source>
        <dbReference type="ARBA" id="ARBA00022692"/>
    </source>
</evidence>
<reference evidence="25" key="1">
    <citation type="journal article" date="2011" name="Nat. Biotechnol.">
        <title>The genomic sequence of the Chinese hamster ovary (CHO)-K1 cell line.</title>
        <authorList>
            <person name="Xu X."/>
            <person name="Nagarajan H."/>
            <person name="Lewis N.E."/>
            <person name="Pan S."/>
            <person name="Cai Z."/>
            <person name="Liu X."/>
            <person name="Chen W."/>
            <person name="Xie M."/>
            <person name="Wang W."/>
            <person name="Hammond S."/>
            <person name="Andersen M.R."/>
            <person name="Neff N."/>
            <person name="Passarelli B."/>
            <person name="Koh W."/>
            <person name="Fan H.C."/>
            <person name="Wang J."/>
            <person name="Gui Y."/>
            <person name="Lee K.H."/>
            <person name="Betenbaugh M.J."/>
            <person name="Quake S.R."/>
            <person name="Famili I."/>
            <person name="Palsson B.O."/>
            <person name="Wang J."/>
        </authorList>
    </citation>
    <scope>NUCLEOTIDE SEQUENCE [LARGE SCALE GENOMIC DNA]</scope>
    <source>
        <strain evidence="25">CHO K1 cell line</strain>
    </source>
</reference>
<keyword evidence="18" id="KW-0325">Glycoprotein</keyword>
<comment type="subcellular location">
    <subcellularLocation>
        <location evidence="3">Apical cell membrane</location>
        <topology evidence="3">Single-pass type II membrane protein</topology>
    </subcellularLocation>
    <subcellularLocation>
        <location evidence="2">Cell membrane</location>
        <location evidence="2">Sarcolemma</location>
    </subcellularLocation>
</comment>
<evidence type="ECO:0000256" key="20">
    <source>
        <dbReference type="ARBA" id="ARBA00023206"/>
    </source>
</evidence>
<dbReference type="InParanoid" id="G3HYL9"/>
<feature type="transmembrane region" description="Helical" evidence="23">
    <location>
        <begin position="36"/>
        <end position="61"/>
    </location>
</feature>
<dbReference type="FunFam" id="1.20.5.170:FF:000062">
    <property type="entry name" value="Sodium/potassium-transporting ATPase subunit beta"/>
    <property type="match status" value="1"/>
</dbReference>
<dbReference type="InterPro" id="IPR000402">
    <property type="entry name" value="Na/K_ATPase_sub_beta"/>
</dbReference>
<dbReference type="GO" id="GO:0006813">
    <property type="term" value="P:potassium ion transport"/>
    <property type="evidence" value="ECO:0007669"/>
    <property type="project" value="UniProtKB-KW"/>
</dbReference>
<keyword evidence="14" id="KW-0915">Sodium</keyword>
<dbReference type="GO" id="GO:0035725">
    <property type="term" value="P:sodium ion transmembrane transport"/>
    <property type="evidence" value="ECO:0007669"/>
    <property type="project" value="UniProtKB-ARBA"/>
</dbReference>
<keyword evidence="9" id="KW-0740">Sodium/potassium transport</keyword>
<evidence type="ECO:0000256" key="14">
    <source>
        <dbReference type="ARBA" id="ARBA00023053"/>
    </source>
</evidence>
<dbReference type="InterPro" id="IPR038702">
    <property type="entry name" value="Na/K_ATPase_sub_beta_sf"/>
</dbReference>
<evidence type="ECO:0000256" key="3">
    <source>
        <dbReference type="ARBA" id="ARBA00004655"/>
    </source>
</evidence>
<keyword evidence="7" id="KW-1003">Cell membrane</keyword>
<feature type="coiled-coil region" evidence="22">
    <location>
        <begin position="445"/>
        <end position="535"/>
    </location>
</feature>
<dbReference type="GO" id="GO:0043001">
    <property type="term" value="P:Golgi to plasma membrane protein transport"/>
    <property type="evidence" value="ECO:0007669"/>
    <property type="project" value="InterPro"/>
</dbReference>
<evidence type="ECO:0000256" key="17">
    <source>
        <dbReference type="ARBA" id="ARBA00023157"/>
    </source>
</evidence>
<keyword evidence="8" id="KW-0633">Potassium transport</keyword>
<dbReference type="PROSITE" id="PS00390">
    <property type="entry name" value="ATPASE_NA_K_BETA_1"/>
    <property type="match status" value="1"/>
</dbReference>
<dbReference type="Gene3D" id="1.20.5.170">
    <property type="match status" value="1"/>
</dbReference>
<evidence type="ECO:0000313" key="24">
    <source>
        <dbReference type="EMBL" id="EGW11260.1"/>
    </source>
</evidence>
<dbReference type="Pfam" id="PF00287">
    <property type="entry name" value="Na_K-ATPase"/>
    <property type="match status" value="1"/>
</dbReference>
<sequence length="630" mass="71507">MARGKAKEEGSWKKFIWNSEKKEFLGRTGGSWFKILLFYVIFYGCLAGIFIGTIQVMLLTISELKPTYQDRVAPPGLTQIPQIQKTEISFRPNDPKSYEAYVLNIIRFLEKYKDSAQKDDMIFEDCGNMPSEPKERGELDHERGERKVCRFKLDWLGNCSGVNDETYGYKEGKPCIIIKLNRVLGFKPKASGPPKNESLETYPAMKYNPNVLPVQCTGKRDEDKDKVGNIDYFGMGGFYGFPLQYYPYYGKLLQPKYLQPLLAVQFTNLTLDTEVRIECILTSTPIRGAGDGMETEEPPKSVEVTSEVQPVNQHVLQSPRKKVPSDSPGVLQLGKILTEKAVEVDAVRIFVPKAAITHDIPSKNAKLKSLGYHREEVHPQPEVVTDPRKELSEAKKVLEKLKNSERRLLQDKEGLSNQLRVQTEINRELKKLLVASVGDDPQYHFERLAREKNQLILENEALGRNTAQLSEQLERMSIQCDVWRSKFLASRVMADELTNFRVVLQRQNRDAQSAIQDLLSEREQFRQEMISTQKLLEELLVSLQWGREQTHFPNTQPHSTAGLALANHKLAEAVHAHLLGNVGISNQKKIPAPVDFFSTPAEKMAEKVTCLLFLSCGVSVMSCEIVLAPY</sequence>
<dbReference type="GO" id="GO:0005890">
    <property type="term" value="C:sodium:potassium-exchanging ATPase complex"/>
    <property type="evidence" value="ECO:0007669"/>
    <property type="project" value="InterPro"/>
</dbReference>
<comment type="function">
    <text evidence="1">Involved in cell adhesion and establishing epithelial cell polarity.</text>
</comment>
<dbReference type="PANTHER" id="PTHR13066">
    <property type="entry name" value="BASIC LEUCINE ZIPPER NUCLEAR FACTOR 1 BLZF1 PROTEIN"/>
    <property type="match status" value="1"/>
</dbReference>
<dbReference type="GO" id="GO:0042383">
    <property type="term" value="C:sarcolemma"/>
    <property type="evidence" value="ECO:0007669"/>
    <property type="project" value="UniProtKB-SubCell"/>
</dbReference>
<evidence type="ECO:0000256" key="18">
    <source>
        <dbReference type="ARBA" id="ARBA00023180"/>
    </source>
</evidence>
<keyword evidence="12" id="KW-0735">Signal-anchor</keyword>
<evidence type="ECO:0000256" key="13">
    <source>
        <dbReference type="ARBA" id="ARBA00022989"/>
    </source>
</evidence>
<comment type="similarity">
    <text evidence="4">Belongs to the X(+)/potassium ATPases subunit beta family.</text>
</comment>
<dbReference type="Proteomes" id="UP000001075">
    <property type="component" value="Unassembled WGS sequence"/>
</dbReference>
<evidence type="ECO:0000256" key="7">
    <source>
        <dbReference type="ARBA" id="ARBA00022475"/>
    </source>
</evidence>
<proteinExistence type="inferred from homology"/>
<evidence type="ECO:0000256" key="5">
    <source>
        <dbReference type="ARBA" id="ARBA00022424"/>
    </source>
</evidence>
<dbReference type="GO" id="GO:0007030">
    <property type="term" value="P:Golgi organization"/>
    <property type="evidence" value="ECO:0007669"/>
    <property type="project" value="InterPro"/>
</dbReference>
<organism evidence="24 25">
    <name type="scientific">Cricetulus griseus</name>
    <name type="common">Chinese hamster</name>
    <name type="synonym">Cricetulus barabensis griseus</name>
    <dbReference type="NCBI Taxonomy" id="10029"/>
    <lineage>
        <taxon>Eukaryota</taxon>
        <taxon>Metazoa</taxon>
        <taxon>Chordata</taxon>
        <taxon>Craniata</taxon>
        <taxon>Vertebrata</taxon>
        <taxon>Euteleostomi</taxon>
        <taxon>Mammalia</taxon>
        <taxon>Eutheria</taxon>
        <taxon>Euarchontoglires</taxon>
        <taxon>Glires</taxon>
        <taxon>Rodentia</taxon>
        <taxon>Myomorpha</taxon>
        <taxon>Muroidea</taxon>
        <taxon>Cricetidae</taxon>
        <taxon>Cricetinae</taxon>
        <taxon>Cricetulus</taxon>
    </lineage>
</organism>
<feature type="coiled-coil region" evidence="22">
    <location>
        <begin position="391"/>
        <end position="418"/>
    </location>
</feature>
<evidence type="ECO:0000313" key="25">
    <source>
        <dbReference type="Proteomes" id="UP000001075"/>
    </source>
</evidence>
<evidence type="ECO:0000256" key="4">
    <source>
        <dbReference type="ARBA" id="ARBA00005876"/>
    </source>
</evidence>
<dbReference type="AlphaFoldDB" id="G3HYL9"/>
<gene>
    <name evidence="24" type="ORF">I79_016160</name>
</gene>
<evidence type="ECO:0000256" key="12">
    <source>
        <dbReference type="ARBA" id="ARBA00022968"/>
    </source>
</evidence>
<dbReference type="PANTHER" id="PTHR13066:SF2">
    <property type="entry name" value="GOLGIN-45"/>
    <property type="match status" value="1"/>
</dbReference>
<dbReference type="FunFam" id="2.60.40.1660:FF:000002">
    <property type="entry name" value="Sodium/potassium-transporting ATPase subunit beta"/>
    <property type="match status" value="1"/>
</dbReference>
<evidence type="ECO:0000256" key="22">
    <source>
        <dbReference type="SAM" id="Coils"/>
    </source>
</evidence>
<evidence type="ECO:0000256" key="23">
    <source>
        <dbReference type="SAM" id="Phobius"/>
    </source>
</evidence>
<dbReference type="InterPro" id="IPR013183">
    <property type="entry name" value="Hsk3-like"/>
</dbReference>
<evidence type="ECO:0000256" key="6">
    <source>
        <dbReference type="ARBA" id="ARBA00022448"/>
    </source>
</evidence>
<evidence type="ECO:0000256" key="11">
    <source>
        <dbReference type="ARBA" id="ARBA00022958"/>
    </source>
</evidence>
<dbReference type="Gene3D" id="2.60.40.1660">
    <property type="entry name" value="Na, k-atpase alpha subunit"/>
    <property type="match status" value="1"/>
</dbReference>
<dbReference type="NCBIfam" id="TIGR01107">
    <property type="entry name" value="Na_K_ATPase_bet"/>
    <property type="match status" value="1"/>
</dbReference>
<dbReference type="GO" id="GO:0000139">
    <property type="term" value="C:Golgi membrane"/>
    <property type="evidence" value="ECO:0007669"/>
    <property type="project" value="TreeGrafter"/>
</dbReference>
<dbReference type="EMBL" id="JH000933">
    <property type="protein sequence ID" value="EGW11260.1"/>
    <property type="molecule type" value="Genomic_DNA"/>
</dbReference>
<keyword evidence="6" id="KW-0813">Transport</keyword>
<name>G3HYL9_CRIGR</name>
<dbReference type="FunCoup" id="G3HYL9">
    <property type="interactions" value="2759"/>
</dbReference>
<evidence type="ECO:0000256" key="9">
    <source>
        <dbReference type="ARBA" id="ARBA00022607"/>
    </source>
</evidence>
<dbReference type="PROSITE" id="PS00391">
    <property type="entry name" value="ATPASE_NA_K_BETA_2"/>
    <property type="match status" value="1"/>
</dbReference>
<dbReference type="Pfam" id="PF08227">
    <property type="entry name" value="DASH_Hsk3"/>
    <property type="match status" value="1"/>
</dbReference>
<evidence type="ECO:0000256" key="19">
    <source>
        <dbReference type="ARBA" id="ARBA00023201"/>
    </source>
</evidence>
<evidence type="ECO:0000256" key="2">
    <source>
        <dbReference type="ARBA" id="ARBA00004135"/>
    </source>
</evidence>
<evidence type="ECO:0000256" key="16">
    <source>
        <dbReference type="ARBA" id="ARBA00023136"/>
    </source>
</evidence>
<keyword evidence="17" id="KW-1015">Disulfide bond</keyword>
<keyword evidence="15" id="KW-0406">Ion transport</keyword>
<dbReference type="GO" id="GO:0016324">
    <property type="term" value="C:apical plasma membrane"/>
    <property type="evidence" value="ECO:0007669"/>
    <property type="project" value="UniProtKB-SubCell"/>
</dbReference>
<keyword evidence="13 23" id="KW-1133">Transmembrane helix</keyword>
<keyword evidence="22" id="KW-0175">Coiled coil</keyword>
<keyword evidence="10 23" id="KW-0812">Transmembrane</keyword>
<protein>
    <recommendedName>
        <fullName evidence="5">Sodium/potassium-transporting ATPase subunit beta-1</fullName>
    </recommendedName>
    <alternativeName>
        <fullName evidence="21">Sodium/potassium-dependent ATPase subunit beta-1</fullName>
    </alternativeName>
</protein>
<keyword evidence="16 23" id="KW-0472">Membrane</keyword>
<evidence type="ECO:0000256" key="8">
    <source>
        <dbReference type="ARBA" id="ARBA00022538"/>
    </source>
</evidence>
<dbReference type="STRING" id="10029.G3HYL9"/>
<evidence type="ECO:0000256" key="15">
    <source>
        <dbReference type="ARBA" id="ARBA00023065"/>
    </source>
</evidence>
<evidence type="ECO:0000256" key="21">
    <source>
        <dbReference type="ARBA" id="ARBA00030472"/>
    </source>
</evidence>
<dbReference type="InterPro" id="IPR027095">
    <property type="entry name" value="Golgin-45"/>
</dbReference>